<protein>
    <submittedName>
        <fullName evidence="3">Uncharacterized protein</fullName>
    </submittedName>
</protein>
<feature type="compositionally biased region" description="Gly residues" evidence="2">
    <location>
        <begin position="439"/>
        <end position="454"/>
    </location>
</feature>
<feature type="compositionally biased region" description="Basic and acidic residues" evidence="2">
    <location>
        <begin position="856"/>
        <end position="865"/>
    </location>
</feature>
<reference evidence="3 4" key="1">
    <citation type="journal article" date="2010" name="Nature">
        <title>The Ectocarpus genome and the independent evolution of multicellularity in brown algae.</title>
        <authorList>
            <person name="Cock J.M."/>
            <person name="Sterck L."/>
            <person name="Rouze P."/>
            <person name="Scornet D."/>
            <person name="Allen A.E."/>
            <person name="Amoutzias G."/>
            <person name="Anthouard V."/>
            <person name="Artiguenave F."/>
            <person name="Aury J.M."/>
            <person name="Badger J.H."/>
            <person name="Beszteri B."/>
            <person name="Billiau K."/>
            <person name="Bonnet E."/>
            <person name="Bothwell J.H."/>
            <person name="Bowler C."/>
            <person name="Boyen C."/>
            <person name="Brownlee C."/>
            <person name="Carrano C.J."/>
            <person name="Charrier B."/>
            <person name="Cho G.Y."/>
            <person name="Coelho S.M."/>
            <person name="Collen J."/>
            <person name="Corre E."/>
            <person name="Da Silva C."/>
            <person name="Delage L."/>
            <person name="Delaroque N."/>
            <person name="Dittami S.M."/>
            <person name="Doulbeau S."/>
            <person name="Elias M."/>
            <person name="Farnham G."/>
            <person name="Gachon C.M."/>
            <person name="Gschloessl B."/>
            <person name="Heesch S."/>
            <person name="Jabbari K."/>
            <person name="Jubin C."/>
            <person name="Kawai H."/>
            <person name="Kimura K."/>
            <person name="Kloareg B."/>
            <person name="Kupper F.C."/>
            <person name="Lang D."/>
            <person name="Le Bail A."/>
            <person name="Leblanc C."/>
            <person name="Lerouge P."/>
            <person name="Lohr M."/>
            <person name="Lopez P.J."/>
            <person name="Martens C."/>
            <person name="Maumus F."/>
            <person name="Michel G."/>
            <person name="Miranda-Saavedra D."/>
            <person name="Morales J."/>
            <person name="Moreau H."/>
            <person name="Motomura T."/>
            <person name="Nagasato C."/>
            <person name="Napoli C.A."/>
            <person name="Nelson D.R."/>
            <person name="Nyvall-Collen P."/>
            <person name="Peters A.F."/>
            <person name="Pommier C."/>
            <person name="Potin P."/>
            <person name="Poulain J."/>
            <person name="Quesneville H."/>
            <person name="Read B."/>
            <person name="Rensing S.A."/>
            <person name="Ritter A."/>
            <person name="Rousvoal S."/>
            <person name="Samanta M."/>
            <person name="Samson G."/>
            <person name="Schroeder D.C."/>
            <person name="Segurens B."/>
            <person name="Strittmatter M."/>
            <person name="Tonon T."/>
            <person name="Tregear J.W."/>
            <person name="Valentin K."/>
            <person name="von Dassow P."/>
            <person name="Yamagishi T."/>
            <person name="Van de Peer Y."/>
            <person name="Wincker P."/>
        </authorList>
    </citation>
    <scope>NUCLEOTIDE SEQUENCE [LARGE SCALE GENOMIC DNA]</scope>
    <source>
        <strain evidence="4">Ec32 / CCAP1310/4</strain>
    </source>
</reference>
<feature type="region of interest" description="Disordered" evidence="2">
    <location>
        <begin position="429"/>
        <end position="482"/>
    </location>
</feature>
<dbReference type="Proteomes" id="UP000002630">
    <property type="component" value="Unassembled WGS sequence"/>
</dbReference>
<feature type="compositionally biased region" description="Low complexity" evidence="2">
    <location>
        <begin position="562"/>
        <end position="571"/>
    </location>
</feature>
<dbReference type="EMBL" id="FN649760">
    <property type="protein sequence ID" value="CBJ29413.1"/>
    <property type="molecule type" value="Genomic_DNA"/>
</dbReference>
<feature type="region of interest" description="Disordered" evidence="2">
    <location>
        <begin position="909"/>
        <end position="1009"/>
    </location>
</feature>
<proteinExistence type="predicted"/>
<feature type="compositionally biased region" description="Low complexity" evidence="2">
    <location>
        <begin position="703"/>
        <end position="723"/>
    </location>
</feature>
<feature type="region of interest" description="Disordered" evidence="2">
    <location>
        <begin position="228"/>
        <end position="255"/>
    </location>
</feature>
<feature type="compositionally biased region" description="Gly residues" evidence="2">
    <location>
        <begin position="961"/>
        <end position="978"/>
    </location>
</feature>
<evidence type="ECO:0000256" key="1">
    <source>
        <dbReference type="SAM" id="Coils"/>
    </source>
</evidence>
<evidence type="ECO:0000313" key="3">
    <source>
        <dbReference type="EMBL" id="CBJ29413.1"/>
    </source>
</evidence>
<feature type="region of interest" description="Disordered" evidence="2">
    <location>
        <begin position="790"/>
        <end position="891"/>
    </location>
</feature>
<evidence type="ECO:0000256" key="2">
    <source>
        <dbReference type="SAM" id="MobiDB-lite"/>
    </source>
</evidence>
<dbReference type="AlphaFoldDB" id="D7FKL3"/>
<keyword evidence="4" id="KW-1185">Reference proteome</keyword>
<dbReference type="InParanoid" id="D7FKL3"/>
<feature type="compositionally biased region" description="Low complexity" evidence="2">
    <location>
        <begin position="643"/>
        <end position="696"/>
    </location>
</feature>
<gene>
    <name evidence="3" type="ORF">Esi_0146_0025</name>
</gene>
<feature type="compositionally biased region" description="Gly residues" evidence="2">
    <location>
        <begin position="832"/>
        <end position="841"/>
    </location>
</feature>
<evidence type="ECO:0000313" key="4">
    <source>
        <dbReference type="Proteomes" id="UP000002630"/>
    </source>
</evidence>
<feature type="compositionally biased region" description="Low complexity" evidence="2">
    <location>
        <begin position="737"/>
        <end position="759"/>
    </location>
</feature>
<feature type="coiled-coil region" evidence="1">
    <location>
        <begin position="9"/>
        <end position="52"/>
    </location>
</feature>
<accession>D7FKL3</accession>
<feature type="region of interest" description="Disordered" evidence="2">
    <location>
        <begin position="501"/>
        <end position="771"/>
    </location>
</feature>
<feature type="compositionally biased region" description="Polar residues" evidence="2">
    <location>
        <begin position="591"/>
        <end position="600"/>
    </location>
</feature>
<feature type="compositionally biased region" description="Basic and acidic residues" evidence="2">
    <location>
        <begin position="229"/>
        <end position="255"/>
    </location>
</feature>
<keyword evidence="1" id="KW-0175">Coiled coil</keyword>
<organism evidence="3 4">
    <name type="scientific">Ectocarpus siliculosus</name>
    <name type="common">Brown alga</name>
    <name type="synonym">Conferva siliculosa</name>
    <dbReference type="NCBI Taxonomy" id="2880"/>
    <lineage>
        <taxon>Eukaryota</taxon>
        <taxon>Sar</taxon>
        <taxon>Stramenopiles</taxon>
        <taxon>Ochrophyta</taxon>
        <taxon>PX clade</taxon>
        <taxon>Phaeophyceae</taxon>
        <taxon>Ectocarpales</taxon>
        <taxon>Ectocarpaceae</taxon>
        <taxon>Ectocarpus</taxon>
    </lineage>
</organism>
<feature type="region of interest" description="Disordered" evidence="2">
    <location>
        <begin position="94"/>
        <end position="139"/>
    </location>
</feature>
<sequence length="1009" mass="103348">MEIEKGLRLRRLEQVRQQSRQQAAAVREEYRRRQAENKRAALQESKRHFEDNRAAELLSLNQQLQAKLLEVGTAHRMAACSTLAREGEEERLRAKRSVSAERRRNRNLLAATKRETELREARRESDLAQQRQEVWKDEGDDERLRAREAAVMQEAVAAARRAREEFESERLRQRAEKGGSVRTTQAPVVEVGPRLEDFKTSRVHASFVLKHGSTPGISLMGVETAVGDPSKELERLEASEKEREEAEEEAGYRAEERGQEAFMRCRNQRAARVVEAELKRLSELDRQHRLRNGAAETNLAALREREIRRARFGGGGRGGESIRVPGTEMTNLRERRRPATGDLGQGAPGLAPEIDDSEWREWPSWWPTPPPPTPAVAAAADTTAVHSSIPAAAVASSSSAWPYSGRTPGPMPPEQERLRLVRETRRGLVEAAARAQAQGSGGGGRAGAATGGEGSGEEEAGAGVSPYPGDSAAAGEVSVSGGGAVTGLFATAEGVTASAATGVGGEQDVGDGAEEEVSQAEETLMADAPVAASGAPGDEESAFFSQGKQNEPDSGWDADSEGSAAAPSATPSGGGGGGGGGGNGIAGTAADSPQTPSLQQRRPLAPTEAVATAELAAGFEQGSWFARSPTPSAEDGGNGGEQAAEMEAAAAAASAAEARAAAALAAESRAAAAAAAEARTAAAAAAEARDAAASAAEARDAVSRANAAPPSPAQSASSIAVAVHNTPTAAIDGGKPSGARSGGESASGSGAEVEGAVEATTPAPSPFGDAQGQVGAEELCYEAVTAGAARRRAGMDENGVRNSGSTGVIARSPFKPVALRPRPSQPQAAASAGGGAGGTGGAFEATAPYSSTFSRRQGDDERTDSRVAGGGDVGPPGLSGSIRTGRESVWTPRGTAAVAAAAMGAMGDAGSSVMAEPGSAGVMSPTHPLMPRRGVVDVRGEEGPAAAAEAAVPPPSPPLPGGDGGGVMREGARGGGSEVGSSSTSTLPPLDQELTELLERPLGENGKLG</sequence>
<feature type="compositionally biased region" description="Gly residues" evidence="2">
    <location>
        <begin position="572"/>
        <end position="585"/>
    </location>
</feature>
<feature type="compositionally biased region" description="Basic and acidic residues" evidence="2">
    <location>
        <begin position="112"/>
        <end position="126"/>
    </location>
</feature>
<name>D7FKL3_ECTSI</name>
<feature type="compositionally biased region" description="Acidic residues" evidence="2">
    <location>
        <begin position="508"/>
        <end position="519"/>
    </location>
</feature>